<accession>A0A2T1E0C0</accession>
<evidence type="ECO:0000256" key="1">
    <source>
        <dbReference type="SAM" id="SignalP"/>
    </source>
</evidence>
<name>A0A2T1E0C0_9CYAN</name>
<keyword evidence="3" id="KW-1185">Reference proteome</keyword>
<keyword evidence="1" id="KW-0732">Signal</keyword>
<evidence type="ECO:0000313" key="3">
    <source>
        <dbReference type="Proteomes" id="UP000239576"/>
    </source>
</evidence>
<sequence>MGRVTLSRGTAMTKPMLTKSRIVAIALTAFFAPSTMPQPAQANPMAARAAMAACYAQPEACAVVLATAGAWVLWRNGPKLWCTPGQCVPTRKAPRELRTDRQPDDSGKQATTGRLVKNYDGCRDMEKRFRQGGFKLRLVRIERNRSRGTLYDWWCVFGGDSREVARFDRYWR</sequence>
<feature type="signal peptide" evidence="1">
    <location>
        <begin position="1"/>
        <end position="42"/>
    </location>
</feature>
<dbReference type="EMBL" id="PVWK01000111">
    <property type="protein sequence ID" value="PSB26205.1"/>
    <property type="molecule type" value="Genomic_DNA"/>
</dbReference>
<proteinExistence type="predicted"/>
<dbReference type="Proteomes" id="UP000239576">
    <property type="component" value="Unassembled WGS sequence"/>
</dbReference>
<gene>
    <name evidence="2" type="ORF">C7B82_20515</name>
</gene>
<reference evidence="2 3" key="2">
    <citation type="submission" date="2018-03" db="EMBL/GenBank/DDBJ databases">
        <title>The ancient ancestry and fast evolution of plastids.</title>
        <authorList>
            <person name="Moore K.R."/>
            <person name="Magnabosco C."/>
            <person name="Momper L."/>
            <person name="Gold D.A."/>
            <person name="Bosak T."/>
            <person name="Fournier G.P."/>
        </authorList>
    </citation>
    <scope>NUCLEOTIDE SEQUENCE [LARGE SCALE GENOMIC DNA]</scope>
    <source>
        <strain evidence="2 3">ULC18</strain>
    </source>
</reference>
<feature type="chain" id="PRO_5015567513" evidence="1">
    <location>
        <begin position="43"/>
        <end position="172"/>
    </location>
</feature>
<organism evidence="2 3">
    <name type="scientific">Stenomitos frigidus ULC18</name>
    <dbReference type="NCBI Taxonomy" id="2107698"/>
    <lineage>
        <taxon>Bacteria</taxon>
        <taxon>Bacillati</taxon>
        <taxon>Cyanobacteriota</taxon>
        <taxon>Cyanophyceae</taxon>
        <taxon>Leptolyngbyales</taxon>
        <taxon>Leptolyngbyaceae</taxon>
        <taxon>Stenomitos</taxon>
    </lineage>
</organism>
<protein>
    <submittedName>
        <fullName evidence="2">Uncharacterized protein</fullName>
    </submittedName>
</protein>
<dbReference type="AlphaFoldDB" id="A0A2T1E0C0"/>
<reference evidence="3" key="1">
    <citation type="submission" date="2018-02" db="EMBL/GenBank/DDBJ databases">
        <authorList>
            <person name="Moore K."/>
            <person name="Momper L."/>
        </authorList>
    </citation>
    <scope>NUCLEOTIDE SEQUENCE [LARGE SCALE GENOMIC DNA]</scope>
    <source>
        <strain evidence="3">ULC18</strain>
    </source>
</reference>
<comment type="caution">
    <text evidence="2">The sequence shown here is derived from an EMBL/GenBank/DDBJ whole genome shotgun (WGS) entry which is preliminary data.</text>
</comment>
<evidence type="ECO:0000313" key="2">
    <source>
        <dbReference type="EMBL" id="PSB26205.1"/>
    </source>
</evidence>